<name>A0A9X3ES23_9BACT</name>
<accession>A0A9X3ES23</accession>
<feature type="region of interest" description="Disordered" evidence="1">
    <location>
        <begin position="110"/>
        <end position="174"/>
    </location>
</feature>
<keyword evidence="3" id="KW-1185">Reference proteome</keyword>
<dbReference type="EMBL" id="JAPNKE010000002">
    <property type="protein sequence ID" value="MCY1008334.1"/>
    <property type="molecule type" value="Genomic_DNA"/>
</dbReference>
<dbReference type="Proteomes" id="UP001150924">
    <property type="component" value="Unassembled WGS sequence"/>
</dbReference>
<organism evidence="2 3">
    <name type="scientific">Nannocystis pusilla</name>
    <dbReference type="NCBI Taxonomy" id="889268"/>
    <lineage>
        <taxon>Bacteria</taxon>
        <taxon>Pseudomonadati</taxon>
        <taxon>Myxococcota</taxon>
        <taxon>Polyangia</taxon>
        <taxon>Nannocystales</taxon>
        <taxon>Nannocystaceae</taxon>
        <taxon>Nannocystis</taxon>
    </lineage>
</organism>
<dbReference type="AlphaFoldDB" id="A0A9X3ES23"/>
<proteinExistence type="predicted"/>
<feature type="compositionally biased region" description="Low complexity" evidence="1">
    <location>
        <begin position="128"/>
        <end position="137"/>
    </location>
</feature>
<sequence length="174" mass="19290">MKAFPSLVEQLTDWVMNGRCTVSDLEFYEQYNQEYRPSDWMRKPIADEEFFTFVQDGAGGQYALHLVGDVDVDRAPVVKLGRDGEVAVLGRDLIDFAWLIASGVEPIGVGDNGNCAAPSRPPRRCRRGCAPSTRAAPSAPPKRPCRPRPPPTPVSCSTSAPWPRPEPHRMTRAR</sequence>
<comment type="caution">
    <text evidence="2">The sequence shown here is derived from an EMBL/GenBank/DDBJ whole genome shotgun (WGS) entry which is preliminary data.</text>
</comment>
<evidence type="ECO:0000256" key="1">
    <source>
        <dbReference type="SAM" id="MobiDB-lite"/>
    </source>
</evidence>
<evidence type="ECO:0008006" key="4">
    <source>
        <dbReference type="Google" id="ProtNLM"/>
    </source>
</evidence>
<dbReference type="RefSeq" id="WP_267770967.1">
    <property type="nucleotide sequence ID" value="NZ_JAPNKE010000002.1"/>
</dbReference>
<feature type="compositionally biased region" description="Pro residues" evidence="1">
    <location>
        <begin position="138"/>
        <end position="153"/>
    </location>
</feature>
<protein>
    <recommendedName>
        <fullName evidence="4">SMI1/KNR4 family protein</fullName>
    </recommendedName>
</protein>
<evidence type="ECO:0000313" key="2">
    <source>
        <dbReference type="EMBL" id="MCY1008334.1"/>
    </source>
</evidence>
<feature type="compositionally biased region" description="Basic and acidic residues" evidence="1">
    <location>
        <begin position="165"/>
        <end position="174"/>
    </location>
</feature>
<gene>
    <name evidence="2" type="ORF">OV079_22795</name>
</gene>
<evidence type="ECO:0000313" key="3">
    <source>
        <dbReference type="Proteomes" id="UP001150924"/>
    </source>
</evidence>
<reference evidence="2" key="1">
    <citation type="submission" date="2022-11" db="EMBL/GenBank/DDBJ databases">
        <title>Minimal conservation of predation-associated metabolite biosynthetic gene clusters underscores biosynthetic potential of Myxococcota including descriptions for ten novel species: Archangium lansinium sp. nov., Myxococcus landrumus sp. nov., Nannocystis bai.</title>
        <authorList>
            <person name="Ahearne A."/>
            <person name="Stevens C."/>
            <person name="Phillips K."/>
        </authorList>
    </citation>
    <scope>NUCLEOTIDE SEQUENCE</scope>
    <source>
        <strain evidence="2">Na p29</strain>
    </source>
</reference>